<gene>
    <name evidence="2" type="ORF">FRZ40_32230</name>
</gene>
<dbReference type="Proteomes" id="UP000321776">
    <property type="component" value="Unassembled WGS sequence"/>
</dbReference>
<feature type="compositionally biased region" description="Basic and acidic residues" evidence="1">
    <location>
        <begin position="13"/>
        <end position="33"/>
    </location>
</feature>
<dbReference type="AlphaFoldDB" id="A0A5C6V5W1"/>
<evidence type="ECO:0000313" key="2">
    <source>
        <dbReference type="EMBL" id="TXC79095.1"/>
    </source>
</evidence>
<accession>A0A5C6V5W1</accession>
<protein>
    <submittedName>
        <fullName evidence="2">Uncharacterized protein</fullName>
    </submittedName>
</protein>
<evidence type="ECO:0000313" key="3">
    <source>
        <dbReference type="Proteomes" id="UP000321776"/>
    </source>
</evidence>
<dbReference type="RefSeq" id="WP_147236914.1">
    <property type="nucleotide sequence ID" value="NZ_VOQS01000005.1"/>
</dbReference>
<comment type="caution">
    <text evidence="2">The sequence shown here is derived from an EMBL/GenBank/DDBJ whole genome shotgun (WGS) entry which is preliminary data.</text>
</comment>
<evidence type="ECO:0000256" key="1">
    <source>
        <dbReference type="SAM" id="MobiDB-lite"/>
    </source>
</evidence>
<feature type="region of interest" description="Disordered" evidence="1">
    <location>
        <begin position="1"/>
        <end position="49"/>
    </location>
</feature>
<dbReference type="EMBL" id="VOQS01000005">
    <property type="protein sequence ID" value="TXC79095.1"/>
    <property type="molecule type" value="Genomic_DNA"/>
</dbReference>
<proteinExistence type="predicted"/>
<organism evidence="2 3">
    <name type="scientific">Paraburkholderia azotifigens</name>
    <dbReference type="NCBI Taxonomy" id="2057004"/>
    <lineage>
        <taxon>Bacteria</taxon>
        <taxon>Pseudomonadati</taxon>
        <taxon>Pseudomonadota</taxon>
        <taxon>Betaproteobacteria</taxon>
        <taxon>Burkholderiales</taxon>
        <taxon>Burkholderiaceae</taxon>
        <taxon>Paraburkholderia</taxon>
    </lineage>
</organism>
<name>A0A5C6V5W1_9BURK</name>
<sequence>MTGDEAGLQRFAPEVDRPHDEIRRLQRHIDRQRRANNPGNYHPDGRAKKGCRNWVRSLRQLRAERQLAEMHRYEADVRRQAHGRDTNFLLSKARVWRDDGVSLKALQKRYGRSVSVRASS</sequence>
<reference evidence="2 3" key="1">
    <citation type="journal article" date="2018" name="Int. J. Syst. Evol. Microbiol.">
        <title>Paraburkholderia azotifigens sp. nov., a nitrogen-fixing bacterium isolated from paddy soil.</title>
        <authorList>
            <person name="Choi G.M."/>
            <person name="Im W.T."/>
        </authorList>
    </citation>
    <scope>NUCLEOTIDE SEQUENCE [LARGE SCALE GENOMIC DNA]</scope>
    <source>
        <strain evidence="2 3">NF 2-5-3</strain>
    </source>
</reference>